<feature type="domain" description="VOC" evidence="1">
    <location>
        <begin position="9"/>
        <end position="148"/>
    </location>
</feature>
<dbReference type="InterPro" id="IPR037523">
    <property type="entry name" value="VOC_core"/>
</dbReference>
<proteinExistence type="predicted"/>
<evidence type="ECO:0000259" key="1">
    <source>
        <dbReference type="PROSITE" id="PS51819"/>
    </source>
</evidence>
<dbReference type="EMBL" id="LQNU01000076">
    <property type="protein sequence ID" value="KZE76589.1"/>
    <property type="molecule type" value="Genomic_DNA"/>
</dbReference>
<dbReference type="Gene3D" id="3.10.180.10">
    <property type="entry name" value="2,3-Dihydroxybiphenyl 1,2-Dioxygenase, domain 1"/>
    <property type="match status" value="1"/>
</dbReference>
<sequence length="152" mass="17417">MKLSDNIIGFHHYAIKAKDYINTIHFYKQLGFVQVHTWSLPDFNLKQATMLFHPKINIYLEIFDKDADIPTQGRKRLTDDEYIENALLHICFTVKDAQLARTEALRLGAIDLSKGTAEITLSSDLKDIAVRNSLVYSPNGEVIEFLEEVSFL</sequence>
<evidence type="ECO:0000313" key="3">
    <source>
        <dbReference type="Proteomes" id="UP000076630"/>
    </source>
</evidence>
<protein>
    <submittedName>
        <fullName evidence="2">Glyoxalase</fullName>
    </submittedName>
</protein>
<keyword evidence="3" id="KW-1185">Reference proteome</keyword>
<dbReference type="SUPFAM" id="SSF54593">
    <property type="entry name" value="Glyoxalase/Bleomycin resistance protein/Dihydroxybiphenyl dioxygenase"/>
    <property type="match status" value="1"/>
</dbReference>
<name>A0A161RY93_9FLAO</name>
<comment type="caution">
    <text evidence="2">The sequence shown here is derived from an EMBL/GenBank/DDBJ whole genome shotgun (WGS) entry which is preliminary data.</text>
</comment>
<dbReference type="OrthoDB" id="9795618at2"/>
<dbReference type="RefSeq" id="WP_038986002.1">
    <property type="nucleotide sequence ID" value="NZ_JWJO01000019.1"/>
</dbReference>
<evidence type="ECO:0000313" key="2">
    <source>
        <dbReference type="EMBL" id="KZE76589.1"/>
    </source>
</evidence>
<organism evidence="2 3">
    <name type="scientific">Myroides marinus</name>
    <dbReference type="NCBI Taxonomy" id="703342"/>
    <lineage>
        <taxon>Bacteria</taxon>
        <taxon>Pseudomonadati</taxon>
        <taxon>Bacteroidota</taxon>
        <taxon>Flavobacteriia</taxon>
        <taxon>Flavobacteriales</taxon>
        <taxon>Flavobacteriaceae</taxon>
        <taxon>Myroides</taxon>
    </lineage>
</organism>
<accession>A0A161RY93</accession>
<dbReference type="PROSITE" id="PS51819">
    <property type="entry name" value="VOC"/>
    <property type="match status" value="1"/>
</dbReference>
<gene>
    <name evidence="2" type="ORF">AV926_15720</name>
</gene>
<dbReference type="AlphaFoldDB" id="A0A161RY93"/>
<dbReference type="InterPro" id="IPR029068">
    <property type="entry name" value="Glyas_Bleomycin-R_OHBP_Dase"/>
</dbReference>
<reference evidence="2 3" key="1">
    <citation type="submission" date="2016-01" db="EMBL/GenBank/DDBJ databases">
        <title>Whole genome sequencing of Myroides marinus L41.</title>
        <authorList>
            <person name="Hong K.W."/>
        </authorList>
    </citation>
    <scope>NUCLEOTIDE SEQUENCE [LARGE SCALE GENOMIC DNA]</scope>
    <source>
        <strain evidence="2 3">L41</strain>
    </source>
</reference>
<dbReference type="Proteomes" id="UP000076630">
    <property type="component" value="Unassembled WGS sequence"/>
</dbReference>